<organism evidence="2 3">
    <name type="scientific">Chitinophaga flava</name>
    <dbReference type="NCBI Taxonomy" id="2259036"/>
    <lineage>
        <taxon>Bacteria</taxon>
        <taxon>Pseudomonadati</taxon>
        <taxon>Bacteroidota</taxon>
        <taxon>Chitinophagia</taxon>
        <taxon>Chitinophagales</taxon>
        <taxon>Chitinophagaceae</taxon>
        <taxon>Chitinophaga</taxon>
    </lineage>
</organism>
<sequence>MRKFIVCFATGLVFSGLFQVHATGKRPAKTLSAANSGVFIQQKVGQCWNALSAYVENQDTRAHKVTVERTEQNPNYPQPYVETITVTVPAGGEVYIGCTALVGALPNGDIPVDFRVVADEVVK</sequence>
<comment type="caution">
    <text evidence="2">The sequence shown here is derived from an EMBL/GenBank/DDBJ whole genome shotgun (WGS) entry which is preliminary data.</text>
</comment>
<feature type="signal peptide" evidence="1">
    <location>
        <begin position="1"/>
        <end position="22"/>
    </location>
</feature>
<feature type="chain" id="PRO_5016736708" evidence="1">
    <location>
        <begin position="23"/>
        <end position="123"/>
    </location>
</feature>
<dbReference type="Proteomes" id="UP000253410">
    <property type="component" value="Unassembled WGS sequence"/>
</dbReference>
<dbReference type="OrthoDB" id="9888099at2"/>
<dbReference type="AlphaFoldDB" id="A0A365XWB8"/>
<accession>A0A365XWB8</accession>
<evidence type="ECO:0000256" key="1">
    <source>
        <dbReference type="SAM" id="SignalP"/>
    </source>
</evidence>
<evidence type="ECO:0000313" key="3">
    <source>
        <dbReference type="Proteomes" id="UP000253410"/>
    </source>
</evidence>
<evidence type="ECO:0000313" key="2">
    <source>
        <dbReference type="EMBL" id="RBL90378.1"/>
    </source>
</evidence>
<keyword evidence="3" id="KW-1185">Reference proteome</keyword>
<dbReference type="EMBL" id="QFFJ01000002">
    <property type="protein sequence ID" value="RBL90378.1"/>
    <property type="molecule type" value="Genomic_DNA"/>
</dbReference>
<name>A0A365XWB8_9BACT</name>
<dbReference type="RefSeq" id="WP_113619127.1">
    <property type="nucleotide sequence ID" value="NZ_QFFJ01000002.1"/>
</dbReference>
<protein>
    <submittedName>
        <fullName evidence="2">Uncharacterized protein</fullName>
    </submittedName>
</protein>
<proteinExistence type="predicted"/>
<keyword evidence="1" id="KW-0732">Signal</keyword>
<gene>
    <name evidence="2" type="ORF">DF182_28360</name>
</gene>
<reference evidence="2 3" key="1">
    <citation type="submission" date="2018-05" db="EMBL/GenBank/DDBJ databases">
        <title>Chitinophaga sp. K3CV102501T nov., isolated from isolated from a monsoon evergreen broad-leaved forest soil.</title>
        <authorList>
            <person name="Lv Y."/>
        </authorList>
    </citation>
    <scope>NUCLEOTIDE SEQUENCE [LARGE SCALE GENOMIC DNA]</scope>
    <source>
        <strain evidence="2 3">GDMCC 1.1325</strain>
    </source>
</reference>